<keyword evidence="8" id="KW-1185">Reference proteome</keyword>
<dbReference type="SUPFAM" id="SSF48366">
    <property type="entry name" value="Ras GEF"/>
    <property type="match status" value="1"/>
</dbReference>
<name>A0AAD8ZQX5_9TELE</name>
<dbReference type="InterPro" id="IPR036964">
    <property type="entry name" value="RASGEF_cat_dom_sf"/>
</dbReference>
<proteinExistence type="predicted"/>
<dbReference type="SMART" id="SM00147">
    <property type="entry name" value="RasGEF"/>
    <property type="match status" value="1"/>
</dbReference>
<dbReference type="GO" id="GO:0005886">
    <property type="term" value="C:plasma membrane"/>
    <property type="evidence" value="ECO:0007669"/>
    <property type="project" value="TreeGrafter"/>
</dbReference>
<dbReference type="PROSITE" id="PS50009">
    <property type="entry name" value="RASGEF_CAT"/>
    <property type="match status" value="1"/>
</dbReference>
<evidence type="ECO:0000313" key="7">
    <source>
        <dbReference type="EMBL" id="KAK1803803.1"/>
    </source>
</evidence>
<dbReference type="AlphaFoldDB" id="A0AAD8ZQX5"/>
<dbReference type="PROSITE" id="PS50186">
    <property type="entry name" value="DEP"/>
    <property type="match status" value="1"/>
</dbReference>
<dbReference type="GO" id="GO:0005085">
    <property type="term" value="F:guanyl-nucleotide exchange factor activity"/>
    <property type="evidence" value="ECO:0007669"/>
    <property type="project" value="UniProtKB-KW"/>
</dbReference>
<dbReference type="InterPro" id="IPR036388">
    <property type="entry name" value="WH-like_DNA-bd_sf"/>
</dbReference>
<evidence type="ECO:0000259" key="4">
    <source>
        <dbReference type="PROSITE" id="PS50009"/>
    </source>
</evidence>
<dbReference type="SMART" id="SM00100">
    <property type="entry name" value="cNMP"/>
    <property type="match status" value="1"/>
</dbReference>
<keyword evidence="1 2" id="KW-0344">Guanine-nucleotide releasing factor</keyword>
<evidence type="ECO:0000256" key="2">
    <source>
        <dbReference type="PROSITE-ProRule" id="PRU00168"/>
    </source>
</evidence>
<accession>A0AAD8ZQX5</accession>
<dbReference type="InterPro" id="IPR014710">
    <property type="entry name" value="RmlC-like_jellyroll"/>
</dbReference>
<dbReference type="Gene3D" id="1.10.840.10">
    <property type="entry name" value="Ras guanine-nucleotide exchange factors catalytic domain"/>
    <property type="match status" value="1"/>
</dbReference>
<dbReference type="Gene3D" id="2.60.120.10">
    <property type="entry name" value="Jelly Rolls"/>
    <property type="match status" value="1"/>
</dbReference>
<feature type="region of interest" description="Disordered" evidence="3">
    <location>
        <begin position="476"/>
        <end position="498"/>
    </location>
</feature>
<dbReference type="InterPro" id="IPR019804">
    <property type="entry name" value="Ras_G-nucl-exch_fac_CS"/>
</dbReference>
<evidence type="ECO:0000256" key="1">
    <source>
        <dbReference type="ARBA" id="ARBA00022658"/>
    </source>
</evidence>
<dbReference type="PANTHER" id="PTHR23113">
    <property type="entry name" value="GUANINE NUCLEOTIDE EXCHANGE FACTOR"/>
    <property type="match status" value="1"/>
</dbReference>
<organism evidence="7 8">
    <name type="scientific">Electrophorus voltai</name>
    <dbReference type="NCBI Taxonomy" id="2609070"/>
    <lineage>
        <taxon>Eukaryota</taxon>
        <taxon>Metazoa</taxon>
        <taxon>Chordata</taxon>
        <taxon>Craniata</taxon>
        <taxon>Vertebrata</taxon>
        <taxon>Euteleostomi</taxon>
        <taxon>Actinopterygii</taxon>
        <taxon>Neopterygii</taxon>
        <taxon>Teleostei</taxon>
        <taxon>Ostariophysi</taxon>
        <taxon>Gymnotiformes</taxon>
        <taxon>Gymnotoidei</taxon>
        <taxon>Gymnotidae</taxon>
        <taxon>Electrophorus</taxon>
    </lineage>
</organism>
<dbReference type="PROSITE" id="PS00720">
    <property type="entry name" value="RASGEF"/>
    <property type="match status" value="1"/>
</dbReference>
<dbReference type="GO" id="GO:0007265">
    <property type="term" value="P:Ras protein signal transduction"/>
    <property type="evidence" value="ECO:0007669"/>
    <property type="project" value="TreeGrafter"/>
</dbReference>
<dbReference type="CDD" id="cd00155">
    <property type="entry name" value="RasGEF"/>
    <property type="match status" value="1"/>
</dbReference>
<dbReference type="SUPFAM" id="SSF46785">
    <property type="entry name" value="Winged helix' DNA-binding domain"/>
    <property type="match status" value="1"/>
</dbReference>
<evidence type="ECO:0000313" key="8">
    <source>
        <dbReference type="Proteomes" id="UP001239994"/>
    </source>
</evidence>
<dbReference type="CDD" id="cd00038">
    <property type="entry name" value="CAP_ED"/>
    <property type="match status" value="1"/>
</dbReference>
<sequence length="1006" mass="112925">MHLFRSYSYRVYPDHYPVEKAAIRGVSWTPLPEPLDAQDTMKQAKEGRITPHRLDGGQDTPECQETIRTHPEGPEFLSDRILKAARVVYGTLVERNPTLIRDRKHHLKTYRQCCSGKELVDWLTKLNDCFLSRTQAVGMWQVLLDEGILVHVKQDFNFHDRDTQFYRFLETDFNLNHTANEKDSKEDELQEGLSLLLQMGPDALLNMILRKCPNQRSAGDVEVIYEELLHVKAVSHLSTSVRKELAAVLVFESHAKAGTVSDGPAILCAVISVFSQGDKGTSWYIIWKGSVNVITHGKGLVTSLHEGEDFGQLALVNDAPRAATIILREDNCHFLRVDKSDFIRILKDVEANTVRLEEHGKVVLVLEKSSGLGSPHLGGSGSSSKYTVMSGTPEKILEHLLETIKLDTNGSDPIGAISTIVIHVLATSSSHSKCSCLLHSSAQLYSINIPSVLLSDPSPSTAPPPPQLLPFQSSCPRAAHSTFTPPPSLPAPAAAGPSAIPEPTHSFVLPPGVFLLNPRLTYHAEPSEGSELEKTAYALNTKQKVVKLVGQWVALYGPLLKDDPVAVHFLEKLREEVMGDSRLSSILKEQLKDRRKTKVQENGCQTVTKMNQKFDWFAAHEEPLVKVRIRARDKVMYEIYRPDHKAVSLVLPVDSSVQDIMSVLVNPGGDHVMVKMNSSGETVQLKLDATAVSASLGLNERLFLCTASQVQELVPLKEQLGPEQSTTDALEQMCSKDIATQLTNYDWELFTAMHEVELVHYTFGRQKFPGATTANLERFMRHFNALQYWVVTELCLCEDLTRRSTLLKKFIKIAIVLKEQKNLNAFFAVMFGLSNSAVQRLCGTWERVPNKTRRIYCAYERLLDPSRNHRAYRLAVAKLNPPYIPFMPLLLKDMTFIHEGNKNYTDNLVNFEKMRMIAKTMKIVRGCRSQPYVPSSPQKGLTERMFVDAPALRISTSPSCPDSLRRSDSDQSLTVRNTGNIRHYIQNLKVIDNQKKLTQLSRAIER</sequence>
<dbReference type="InterPro" id="IPR029071">
    <property type="entry name" value="Ubiquitin-like_domsf"/>
</dbReference>
<dbReference type="InterPro" id="IPR023578">
    <property type="entry name" value="Ras_GEF_dom_sf"/>
</dbReference>
<dbReference type="Gene3D" id="1.10.10.10">
    <property type="entry name" value="Winged helix-like DNA-binding domain superfamily/Winged helix DNA-binding domain"/>
    <property type="match status" value="1"/>
</dbReference>
<dbReference type="PANTHER" id="PTHR23113:SF24">
    <property type="entry name" value="RAP GUANINE NUCLEOTIDE EXCHANGE FACTOR 3"/>
    <property type="match status" value="1"/>
</dbReference>
<evidence type="ECO:0000256" key="3">
    <source>
        <dbReference type="SAM" id="MobiDB-lite"/>
    </source>
</evidence>
<dbReference type="InterPro" id="IPR001895">
    <property type="entry name" value="RASGEF_cat_dom"/>
</dbReference>
<feature type="domain" description="Cyclic nucleotide-binding" evidence="5">
    <location>
        <begin position="273"/>
        <end position="346"/>
    </location>
</feature>
<dbReference type="PROSITE" id="PS50042">
    <property type="entry name" value="CNMP_BINDING_3"/>
    <property type="match status" value="1"/>
</dbReference>
<dbReference type="InterPro" id="IPR008937">
    <property type="entry name" value="Ras-like_GEF"/>
</dbReference>
<protein>
    <recommendedName>
        <fullName evidence="9">Rap guanine nucleotide exchange factor (GEF) 3</fullName>
    </recommendedName>
</protein>
<feature type="domain" description="DEP" evidence="6">
    <location>
        <begin position="94"/>
        <end position="170"/>
    </location>
</feature>
<dbReference type="SMART" id="SM00049">
    <property type="entry name" value="DEP"/>
    <property type="match status" value="1"/>
</dbReference>
<gene>
    <name evidence="7" type="ORF">P4O66_020820</name>
</gene>
<dbReference type="Pfam" id="PF00617">
    <property type="entry name" value="RasGEF"/>
    <property type="match status" value="1"/>
</dbReference>
<evidence type="ECO:0008006" key="9">
    <source>
        <dbReference type="Google" id="ProtNLM"/>
    </source>
</evidence>
<dbReference type="SUPFAM" id="SSF54236">
    <property type="entry name" value="Ubiquitin-like"/>
    <property type="match status" value="1"/>
</dbReference>
<evidence type="ECO:0000259" key="5">
    <source>
        <dbReference type="PROSITE" id="PS50042"/>
    </source>
</evidence>
<dbReference type="Pfam" id="PF00027">
    <property type="entry name" value="cNMP_binding"/>
    <property type="match status" value="1"/>
</dbReference>
<dbReference type="InterPro" id="IPR000595">
    <property type="entry name" value="cNMP-bd_dom"/>
</dbReference>
<dbReference type="Gene3D" id="1.20.870.10">
    <property type="entry name" value="Son of sevenless (SoS) protein Chain: S domain 1"/>
    <property type="match status" value="2"/>
</dbReference>
<reference evidence="7" key="1">
    <citation type="submission" date="2023-03" db="EMBL/GenBank/DDBJ databases">
        <title>Electrophorus voltai genome.</title>
        <authorList>
            <person name="Bian C."/>
        </authorList>
    </citation>
    <scope>NUCLEOTIDE SEQUENCE</scope>
    <source>
        <strain evidence="7">CB-2022</strain>
        <tissue evidence="7">Muscle</tissue>
    </source>
</reference>
<dbReference type="Proteomes" id="UP001239994">
    <property type="component" value="Unassembled WGS sequence"/>
</dbReference>
<dbReference type="InterPro" id="IPR018490">
    <property type="entry name" value="cNMP-bd_dom_sf"/>
</dbReference>
<feature type="domain" description="Ras-GEF" evidence="4">
    <location>
        <begin position="734"/>
        <end position="961"/>
    </location>
</feature>
<dbReference type="Pfam" id="PF00610">
    <property type="entry name" value="DEP"/>
    <property type="match status" value="1"/>
</dbReference>
<dbReference type="EMBL" id="JAROKS010000005">
    <property type="protein sequence ID" value="KAK1803803.1"/>
    <property type="molecule type" value="Genomic_DNA"/>
</dbReference>
<dbReference type="CDD" id="cd04437">
    <property type="entry name" value="DEP_Epac"/>
    <property type="match status" value="1"/>
</dbReference>
<dbReference type="InterPro" id="IPR000591">
    <property type="entry name" value="DEP_dom"/>
</dbReference>
<dbReference type="InterPro" id="IPR036390">
    <property type="entry name" value="WH_DNA-bd_sf"/>
</dbReference>
<dbReference type="SUPFAM" id="SSF51206">
    <property type="entry name" value="cAMP-binding domain-like"/>
    <property type="match status" value="1"/>
</dbReference>
<comment type="caution">
    <text evidence="7">The sequence shown here is derived from an EMBL/GenBank/DDBJ whole genome shotgun (WGS) entry which is preliminary data.</text>
</comment>
<dbReference type="Gene3D" id="3.10.20.90">
    <property type="entry name" value="Phosphatidylinositol 3-kinase Catalytic Subunit, Chain A, domain 1"/>
    <property type="match status" value="1"/>
</dbReference>
<evidence type="ECO:0000259" key="6">
    <source>
        <dbReference type="PROSITE" id="PS50186"/>
    </source>
</evidence>